<evidence type="ECO:0000256" key="8">
    <source>
        <dbReference type="RuleBase" id="RU003718"/>
    </source>
</evidence>
<sequence>MSFHACACACLPELHIFMMAGRKTVALAWTLLCALVFGAGVGEVTAGKVLVFPEDGSHWVNMQVILRELHSRGHELTVVRSVRSWYIQETPELYASINVDPPQAESFTAEMFEALLQRSLQLRRMTWLRYFIEQQLDLAFTLRLFHTNALRMISTILDDGELTARLRAERFDLMLTDPAFPAGVLLANYLDLPLVYNVRWLNTGDGHMALAPSPTSFVPMYNSILPARMGLWQRARNLVRYASSMMQERYVLLPIYDELLERHFPPGAELLSMQRRADIWLMRMDFVFDFPRPTMPNIVYIGGFQCRPPRPLPDQLEAFMQSSGDHGVVMMSMGAMIATLPKDIAEAIAAALAELPQKVIWRYTGERPSTLGANTLLLDWFPQNDLLGHPKMRAFISHGGTNGVYEAIYHGVPVVGLPLLFDQFDNLLRLEVRGAGRIVDATTITTASFKEALQDVIGDPAYRDNMGTLSRLHRDRLVSPLDTATFWIEFVMRNKGAAHLRPESWDMPWYTYFGIDVLLLVLSLACLSVLVPVIAIRALWRAVVKKKNKGKVE</sequence>
<dbReference type="PANTHER" id="PTHR48043">
    <property type="entry name" value="EG:EG0003.4 PROTEIN-RELATED"/>
    <property type="match status" value="1"/>
</dbReference>
<dbReference type="CDD" id="cd03784">
    <property type="entry name" value="GT1_Gtf-like"/>
    <property type="match status" value="1"/>
</dbReference>
<evidence type="ECO:0000256" key="1">
    <source>
        <dbReference type="ARBA" id="ARBA00004370"/>
    </source>
</evidence>
<accession>A0ABD1IVQ9</accession>
<dbReference type="InterPro" id="IPR035595">
    <property type="entry name" value="UDP_glycos_trans_CS"/>
</dbReference>
<gene>
    <name evidence="10" type="ORF">ACEWY4_024792</name>
</gene>
<evidence type="ECO:0000256" key="4">
    <source>
        <dbReference type="ARBA" id="ARBA00022679"/>
    </source>
</evidence>
<evidence type="ECO:0000256" key="7">
    <source>
        <dbReference type="ARBA" id="ARBA00023136"/>
    </source>
</evidence>
<reference evidence="10 11" key="1">
    <citation type="submission" date="2024-09" db="EMBL/GenBank/DDBJ databases">
        <title>A chromosome-level genome assembly of Gray's grenadier anchovy, Coilia grayii.</title>
        <authorList>
            <person name="Fu Z."/>
        </authorList>
    </citation>
    <scope>NUCLEOTIDE SEQUENCE [LARGE SCALE GENOMIC DNA]</scope>
    <source>
        <strain evidence="10">G4</strain>
        <tissue evidence="10">Muscle</tissue>
    </source>
</reference>
<keyword evidence="3 8" id="KW-0328">Glycosyltransferase</keyword>
<dbReference type="AlphaFoldDB" id="A0ABD1IVQ9"/>
<comment type="similarity">
    <text evidence="2 8">Belongs to the UDP-glycosyltransferase family.</text>
</comment>
<evidence type="ECO:0000256" key="5">
    <source>
        <dbReference type="ARBA" id="ARBA00022692"/>
    </source>
</evidence>
<dbReference type="PANTHER" id="PTHR48043:SF32">
    <property type="entry name" value="UDP-GLUCURONOSYLTRANSFERASE"/>
    <property type="match status" value="1"/>
</dbReference>
<keyword evidence="5 9" id="KW-0812">Transmembrane</keyword>
<evidence type="ECO:0000256" key="6">
    <source>
        <dbReference type="ARBA" id="ARBA00022989"/>
    </source>
</evidence>
<dbReference type="EMBL" id="JBHFQA010000022">
    <property type="protein sequence ID" value="KAL2079048.1"/>
    <property type="molecule type" value="Genomic_DNA"/>
</dbReference>
<evidence type="ECO:0000256" key="9">
    <source>
        <dbReference type="SAM" id="Phobius"/>
    </source>
</evidence>
<name>A0ABD1IVQ9_9TELE</name>
<comment type="subcellular location">
    <subcellularLocation>
        <location evidence="1">Membrane</location>
    </subcellularLocation>
</comment>
<dbReference type="InterPro" id="IPR002213">
    <property type="entry name" value="UDP_glucos_trans"/>
</dbReference>
<organism evidence="10 11">
    <name type="scientific">Coilia grayii</name>
    <name type="common">Gray's grenadier anchovy</name>
    <dbReference type="NCBI Taxonomy" id="363190"/>
    <lineage>
        <taxon>Eukaryota</taxon>
        <taxon>Metazoa</taxon>
        <taxon>Chordata</taxon>
        <taxon>Craniata</taxon>
        <taxon>Vertebrata</taxon>
        <taxon>Euteleostomi</taxon>
        <taxon>Actinopterygii</taxon>
        <taxon>Neopterygii</taxon>
        <taxon>Teleostei</taxon>
        <taxon>Clupei</taxon>
        <taxon>Clupeiformes</taxon>
        <taxon>Clupeoidei</taxon>
        <taxon>Engraulidae</taxon>
        <taxon>Coilinae</taxon>
        <taxon>Coilia</taxon>
    </lineage>
</organism>
<keyword evidence="7 9" id="KW-0472">Membrane</keyword>
<keyword evidence="6 9" id="KW-1133">Transmembrane helix</keyword>
<proteinExistence type="inferred from homology"/>
<dbReference type="GO" id="GO:0016757">
    <property type="term" value="F:glycosyltransferase activity"/>
    <property type="evidence" value="ECO:0007669"/>
    <property type="project" value="UniProtKB-KW"/>
</dbReference>
<evidence type="ECO:0000256" key="2">
    <source>
        <dbReference type="ARBA" id="ARBA00009995"/>
    </source>
</evidence>
<dbReference type="Gene3D" id="3.40.50.2000">
    <property type="entry name" value="Glycogen Phosphorylase B"/>
    <property type="match status" value="2"/>
</dbReference>
<keyword evidence="11" id="KW-1185">Reference proteome</keyword>
<dbReference type="FunFam" id="3.40.50.2000:FF:000001">
    <property type="entry name" value="UDP-glucuronosyltransferase"/>
    <property type="match status" value="1"/>
</dbReference>
<evidence type="ECO:0000256" key="3">
    <source>
        <dbReference type="ARBA" id="ARBA00022676"/>
    </source>
</evidence>
<feature type="transmembrane region" description="Helical" evidence="9">
    <location>
        <begin position="509"/>
        <end position="540"/>
    </location>
</feature>
<dbReference type="PROSITE" id="PS00375">
    <property type="entry name" value="UDPGT"/>
    <property type="match status" value="1"/>
</dbReference>
<keyword evidence="4 8" id="KW-0808">Transferase</keyword>
<evidence type="ECO:0000313" key="11">
    <source>
        <dbReference type="Proteomes" id="UP001591681"/>
    </source>
</evidence>
<dbReference type="Pfam" id="PF00201">
    <property type="entry name" value="UDPGT"/>
    <property type="match status" value="1"/>
</dbReference>
<dbReference type="SUPFAM" id="SSF53756">
    <property type="entry name" value="UDP-Glycosyltransferase/glycogen phosphorylase"/>
    <property type="match status" value="1"/>
</dbReference>
<protein>
    <recommendedName>
        <fullName evidence="12">UDP-glycosyltransferases domain-containing protein</fullName>
    </recommendedName>
</protein>
<dbReference type="InterPro" id="IPR050271">
    <property type="entry name" value="UDP-glycosyltransferase"/>
</dbReference>
<comment type="caution">
    <text evidence="10">The sequence shown here is derived from an EMBL/GenBank/DDBJ whole genome shotgun (WGS) entry which is preliminary data.</text>
</comment>
<dbReference type="Proteomes" id="UP001591681">
    <property type="component" value="Unassembled WGS sequence"/>
</dbReference>
<evidence type="ECO:0008006" key="12">
    <source>
        <dbReference type="Google" id="ProtNLM"/>
    </source>
</evidence>
<evidence type="ECO:0000313" key="10">
    <source>
        <dbReference type="EMBL" id="KAL2079048.1"/>
    </source>
</evidence>
<dbReference type="GO" id="GO:0016020">
    <property type="term" value="C:membrane"/>
    <property type="evidence" value="ECO:0007669"/>
    <property type="project" value="UniProtKB-SubCell"/>
</dbReference>